<dbReference type="EMBL" id="JWZT01004097">
    <property type="protein sequence ID" value="KII64786.1"/>
    <property type="molecule type" value="Genomic_DNA"/>
</dbReference>
<dbReference type="SUPFAM" id="SSF56672">
    <property type="entry name" value="DNA/RNA polymerases"/>
    <property type="match status" value="1"/>
</dbReference>
<feature type="domain" description="Reverse transcriptase/retrotransposon-derived protein RNase H-like" evidence="1">
    <location>
        <begin position="65"/>
        <end position="128"/>
    </location>
</feature>
<dbReference type="InterPro" id="IPR043502">
    <property type="entry name" value="DNA/RNA_pol_sf"/>
</dbReference>
<evidence type="ECO:0000259" key="1">
    <source>
        <dbReference type="Pfam" id="PF17919"/>
    </source>
</evidence>
<accession>A0A0C2MCG1</accession>
<dbReference type="PANTHER" id="PTHR33064">
    <property type="entry name" value="POL PROTEIN"/>
    <property type="match status" value="1"/>
</dbReference>
<organism evidence="2 3">
    <name type="scientific">Thelohanellus kitauei</name>
    <name type="common">Myxosporean</name>
    <dbReference type="NCBI Taxonomy" id="669202"/>
    <lineage>
        <taxon>Eukaryota</taxon>
        <taxon>Metazoa</taxon>
        <taxon>Cnidaria</taxon>
        <taxon>Myxozoa</taxon>
        <taxon>Myxosporea</taxon>
        <taxon>Bivalvulida</taxon>
        <taxon>Platysporina</taxon>
        <taxon>Myxobolidae</taxon>
        <taxon>Thelohanellus</taxon>
    </lineage>
</organism>
<evidence type="ECO:0000313" key="2">
    <source>
        <dbReference type="EMBL" id="KII64786.1"/>
    </source>
</evidence>
<protein>
    <recommendedName>
        <fullName evidence="1">Reverse transcriptase/retrotransposon-derived protein RNase H-like domain-containing protein</fullName>
    </recommendedName>
</protein>
<gene>
    <name evidence="2" type="ORF">RF11_03391</name>
</gene>
<name>A0A0C2MCG1_THEKT</name>
<dbReference type="InterPro" id="IPR051320">
    <property type="entry name" value="Viral_Replic_Matur_Polypro"/>
</dbReference>
<dbReference type="InterPro" id="IPR043128">
    <property type="entry name" value="Rev_trsase/Diguanyl_cyclase"/>
</dbReference>
<dbReference type="PANTHER" id="PTHR33064:SF37">
    <property type="entry name" value="RIBONUCLEASE H"/>
    <property type="match status" value="1"/>
</dbReference>
<dbReference type="Proteomes" id="UP000031668">
    <property type="component" value="Unassembled WGS sequence"/>
</dbReference>
<dbReference type="Pfam" id="PF17919">
    <property type="entry name" value="RT_RNaseH_2"/>
    <property type="match status" value="1"/>
</dbReference>
<comment type="caution">
    <text evidence="2">The sequence shown here is derived from an EMBL/GenBank/DDBJ whole genome shotgun (WGS) entry which is preliminary data.</text>
</comment>
<keyword evidence="3" id="KW-1185">Reference proteome</keyword>
<proteinExistence type="predicted"/>
<dbReference type="AlphaFoldDB" id="A0A0C2MCG1"/>
<dbReference type="InterPro" id="IPR041577">
    <property type="entry name" value="RT_RNaseH_2"/>
</dbReference>
<sequence length="145" mass="16781">MFPHLEYWHTILTSNPSQNGKTTPNYSKIKSFLCHTGFYQRLIRNFPDVAYALYRLLCKNSSCVWNDEAESAFSTLKPRLLSIPALSRPDSSRKSIFHCDPSDVDVRAVISKFDDKQCLIPFFPKQDTPLIRKKVIQMLPIRSEI</sequence>
<dbReference type="OrthoDB" id="1709213at2759"/>
<dbReference type="Gene3D" id="3.30.70.270">
    <property type="match status" value="1"/>
</dbReference>
<evidence type="ECO:0000313" key="3">
    <source>
        <dbReference type="Proteomes" id="UP000031668"/>
    </source>
</evidence>
<reference evidence="2 3" key="1">
    <citation type="journal article" date="2014" name="Genome Biol. Evol.">
        <title>The genome of the myxosporean Thelohanellus kitauei shows adaptations to nutrient acquisition within its fish host.</title>
        <authorList>
            <person name="Yang Y."/>
            <person name="Xiong J."/>
            <person name="Zhou Z."/>
            <person name="Huo F."/>
            <person name="Miao W."/>
            <person name="Ran C."/>
            <person name="Liu Y."/>
            <person name="Zhang J."/>
            <person name="Feng J."/>
            <person name="Wang M."/>
            <person name="Wang M."/>
            <person name="Wang L."/>
            <person name="Yao B."/>
        </authorList>
    </citation>
    <scope>NUCLEOTIDE SEQUENCE [LARGE SCALE GENOMIC DNA]</scope>
    <source>
        <strain evidence="2">Wuqing</strain>
    </source>
</reference>